<dbReference type="InterPro" id="IPR027417">
    <property type="entry name" value="P-loop_NTPase"/>
</dbReference>
<evidence type="ECO:0000256" key="1">
    <source>
        <dbReference type="ARBA" id="ARBA00022741"/>
    </source>
</evidence>
<evidence type="ECO:0000256" key="3">
    <source>
        <dbReference type="ARBA" id="ARBA00022806"/>
    </source>
</evidence>
<dbReference type="InterPro" id="IPR010225">
    <property type="entry name" value="HrpB"/>
</dbReference>
<gene>
    <name evidence="8" type="primary">hrpB</name>
    <name evidence="8" type="ORF">JYA62_00455</name>
</gene>
<keyword evidence="9" id="KW-1185">Reference proteome</keyword>
<dbReference type="PIRSF" id="PIRSF005496">
    <property type="entry name" value="ATP_hel_hrpB"/>
    <property type="match status" value="1"/>
</dbReference>
<evidence type="ECO:0000259" key="6">
    <source>
        <dbReference type="PROSITE" id="PS51192"/>
    </source>
</evidence>
<evidence type="ECO:0000256" key="4">
    <source>
        <dbReference type="ARBA" id="ARBA00022840"/>
    </source>
</evidence>
<evidence type="ECO:0000256" key="2">
    <source>
        <dbReference type="ARBA" id="ARBA00022801"/>
    </source>
</evidence>
<comment type="caution">
    <text evidence="8">The sequence shown here is derived from an EMBL/GenBank/DDBJ whole genome shotgun (WGS) entry which is preliminary data.</text>
</comment>
<dbReference type="NCBIfam" id="NF008662">
    <property type="entry name" value="PRK11664.1"/>
    <property type="match status" value="1"/>
</dbReference>
<feature type="domain" description="Helicase ATP-binding" evidence="6">
    <location>
        <begin position="14"/>
        <end position="177"/>
    </location>
</feature>
<dbReference type="GO" id="GO:0016787">
    <property type="term" value="F:hydrolase activity"/>
    <property type="evidence" value="ECO:0007669"/>
    <property type="project" value="UniProtKB-KW"/>
</dbReference>
<dbReference type="Pfam" id="PF08482">
    <property type="entry name" value="HrpB_C"/>
    <property type="match status" value="1"/>
</dbReference>
<reference evidence="8 9" key="1">
    <citation type="submission" date="2021-02" db="EMBL/GenBank/DDBJ databases">
        <title>Draft Genome Sequences of 5 Vibrio neptunius Strains Isolated From of Bivalve Hatcheries.</title>
        <authorList>
            <person name="Galvis F."/>
            <person name="Barja J.L."/>
            <person name="Lemos M.L."/>
            <person name="Balado M."/>
        </authorList>
    </citation>
    <scope>NUCLEOTIDE SEQUENCE [LARGE SCALE GENOMIC DNA]</scope>
    <source>
        <strain evidence="8 9">PP-145.98</strain>
    </source>
</reference>
<dbReference type="Pfam" id="PF24473">
    <property type="entry name" value="CON_HrpB"/>
    <property type="match status" value="1"/>
</dbReference>
<dbReference type="RefSeq" id="WP_206368091.1">
    <property type="nucleotide sequence ID" value="NZ_CAWPTM010000090.1"/>
</dbReference>
<dbReference type="CDD" id="cd18791">
    <property type="entry name" value="SF2_C_RHA"/>
    <property type="match status" value="1"/>
</dbReference>
<organism evidence="8 9">
    <name type="scientific">Vibrio neptunius</name>
    <dbReference type="NCBI Taxonomy" id="170651"/>
    <lineage>
        <taxon>Bacteria</taxon>
        <taxon>Pseudomonadati</taxon>
        <taxon>Pseudomonadota</taxon>
        <taxon>Gammaproteobacteria</taxon>
        <taxon>Vibrionales</taxon>
        <taxon>Vibrionaceae</taxon>
        <taxon>Vibrio</taxon>
    </lineage>
</organism>
<dbReference type="EC" id="3.6.4.13" evidence="8"/>
<dbReference type="CDD" id="cd17990">
    <property type="entry name" value="DEXHc_HrpB"/>
    <property type="match status" value="1"/>
</dbReference>
<dbReference type="SMART" id="SM00490">
    <property type="entry name" value="HELICc"/>
    <property type="match status" value="1"/>
</dbReference>
<feature type="compositionally biased region" description="Basic and acidic residues" evidence="5">
    <location>
        <begin position="795"/>
        <end position="805"/>
    </location>
</feature>
<dbReference type="GO" id="GO:0003724">
    <property type="term" value="F:RNA helicase activity"/>
    <property type="evidence" value="ECO:0007669"/>
    <property type="project" value="UniProtKB-EC"/>
</dbReference>
<dbReference type="Proteomes" id="UP000779070">
    <property type="component" value="Unassembled WGS sequence"/>
</dbReference>
<dbReference type="NCBIfam" id="TIGR01970">
    <property type="entry name" value="DEAH_box_HrpB"/>
    <property type="match status" value="1"/>
</dbReference>
<dbReference type="PANTHER" id="PTHR43519">
    <property type="entry name" value="ATP-DEPENDENT RNA HELICASE HRPB"/>
    <property type="match status" value="1"/>
</dbReference>
<feature type="domain" description="Helicase C-terminal" evidence="7">
    <location>
        <begin position="203"/>
        <end position="367"/>
    </location>
</feature>
<evidence type="ECO:0000313" key="8">
    <source>
        <dbReference type="EMBL" id="MBN3576139.1"/>
    </source>
</evidence>
<dbReference type="SMART" id="SM00847">
    <property type="entry name" value="HA2"/>
    <property type="match status" value="1"/>
</dbReference>
<dbReference type="EMBL" id="JAFHLB010000001">
    <property type="protein sequence ID" value="MBN3576139.1"/>
    <property type="molecule type" value="Genomic_DNA"/>
</dbReference>
<dbReference type="SMART" id="SM00487">
    <property type="entry name" value="DEXDc"/>
    <property type="match status" value="1"/>
</dbReference>
<dbReference type="InterPro" id="IPR007502">
    <property type="entry name" value="Helicase-assoc_dom"/>
</dbReference>
<dbReference type="Pfam" id="PF00271">
    <property type="entry name" value="Helicase_C"/>
    <property type="match status" value="1"/>
</dbReference>
<evidence type="ECO:0000259" key="7">
    <source>
        <dbReference type="PROSITE" id="PS51194"/>
    </source>
</evidence>
<evidence type="ECO:0000313" key="9">
    <source>
        <dbReference type="Proteomes" id="UP000779070"/>
    </source>
</evidence>
<dbReference type="InterPro" id="IPR013689">
    <property type="entry name" value="RNA_helicase_ATP-dep_HrpB_C"/>
</dbReference>
<dbReference type="Pfam" id="PF00270">
    <property type="entry name" value="DEAD"/>
    <property type="match status" value="1"/>
</dbReference>
<keyword evidence="2 8" id="KW-0378">Hydrolase</keyword>
<sequence>MSQLPIESVMHELLSSVRTRSQVILKAAPGAGKSTHFPLQLLRENVVDGKIIMLEPRRLAARNIARYLAQQLGEKVGQQVGYRVRGETKIGPETKLEIVTEGIMTRMVQSDPELDGVSLLIFDEFHERSIHADTALAFSLEIQDAFREDLKLVVMSATLDQRALRQLMPDAAYIESQGRSFPVEYRYQPLKPNERLEEVMAKQIASLMSKESGSVLAFLPGIAAIKRVADRMSDLPDNVEVCPLYGQLGFAQQQAAIQPAKNGKRKVVLATNIAETSITIEGIRLVVDAGLERVAKFDLKSGVTKLEQSRIAQSSAVQRAGRAGRIEPGICLRLYSESQLNQQPEVPQAEILHSDLAALALELAQWGAANAAELKWLDVPPQNSLNQSRRLLNKLGLLDDKYQLTEHGRLTNELGVEPRIAAMLVHTELQVWKNTASAVASLLEEPEHNVLDFMHSVERFKRGVHSKQKVAQQRGQVLARKLSINFSLEAIDESLVAVILATAFPDRIGQRRKSQTGKFLLANGHGAEMADDERLATAEYLVVADLMRSYSDSSRIFLAAELDIVAIEKWLPQLIVAKESVDWDERKGRLIAEHQRHLGRLVIERCPLPEPDKQKMTEALLNCVRRKGLDILNWSYRSKDTLERIRCAAEWLPEHQWPGVSDAELLENLETWLEPYLVGVSSIKALAKVDLEPALMAYIAWPLNQEIDQWLPTHYVVPTGSKKKIRYQQGQEPVLSVRMQEMFGEQRSPNIADGRKTLVMELLSPAQRPLQVTGDLASFWSGAYKDVQKEMKGRYPKHVWPDDPANHMATTKTKRQL</sequence>
<dbReference type="PANTHER" id="PTHR43519:SF1">
    <property type="entry name" value="ATP-DEPENDENT RNA HELICASE HRPB"/>
    <property type="match status" value="1"/>
</dbReference>
<name>A0ABS2ZW21_9VIBR</name>
<dbReference type="SUPFAM" id="SSF52540">
    <property type="entry name" value="P-loop containing nucleoside triphosphate hydrolases"/>
    <property type="match status" value="2"/>
</dbReference>
<keyword evidence="1" id="KW-0547">Nucleotide-binding</keyword>
<evidence type="ECO:0000256" key="5">
    <source>
        <dbReference type="SAM" id="MobiDB-lite"/>
    </source>
</evidence>
<keyword evidence="3 8" id="KW-0347">Helicase</keyword>
<dbReference type="PROSITE" id="PS51194">
    <property type="entry name" value="HELICASE_CTER"/>
    <property type="match status" value="1"/>
</dbReference>
<dbReference type="InterPro" id="IPR014001">
    <property type="entry name" value="Helicase_ATP-bd"/>
</dbReference>
<dbReference type="Gene3D" id="3.40.50.300">
    <property type="entry name" value="P-loop containing nucleotide triphosphate hydrolases"/>
    <property type="match status" value="2"/>
</dbReference>
<feature type="region of interest" description="Disordered" evidence="5">
    <location>
        <begin position="795"/>
        <end position="817"/>
    </location>
</feature>
<dbReference type="InterPro" id="IPR056329">
    <property type="entry name" value="CON_HrpB"/>
</dbReference>
<dbReference type="PROSITE" id="PS51192">
    <property type="entry name" value="HELICASE_ATP_BIND_1"/>
    <property type="match status" value="1"/>
</dbReference>
<dbReference type="InterPro" id="IPR001650">
    <property type="entry name" value="Helicase_C-like"/>
</dbReference>
<dbReference type="InterPro" id="IPR011545">
    <property type="entry name" value="DEAD/DEAH_box_helicase_dom"/>
</dbReference>
<protein>
    <submittedName>
        <fullName evidence="8">ATP-dependent helicase HrpB</fullName>
        <ecNumber evidence="8">3.6.4.13</ecNumber>
    </submittedName>
</protein>
<dbReference type="Gene3D" id="1.20.120.1080">
    <property type="match status" value="1"/>
</dbReference>
<proteinExistence type="predicted"/>
<keyword evidence="4" id="KW-0067">ATP-binding</keyword>
<accession>A0ABS2ZW21</accession>
<dbReference type="InterPro" id="IPR049614">
    <property type="entry name" value="HrpB_DEXH"/>
</dbReference>